<gene>
    <name evidence="1" type="ORF">SCUCBS95973_001310</name>
</gene>
<keyword evidence="2" id="KW-1185">Reference proteome</keyword>
<dbReference type="Proteomes" id="UP001642405">
    <property type="component" value="Unassembled WGS sequence"/>
</dbReference>
<sequence length="60" mass="6765">MCTQQWSRYKFKECGHIEDYKKFVDQCEAAKTSGKECSTKTDEKGEIMDAVGKCANCAFG</sequence>
<protein>
    <submittedName>
        <fullName evidence="1">Uncharacterized protein</fullName>
    </submittedName>
</protein>
<organism evidence="1 2">
    <name type="scientific">Sporothrix curviconia</name>
    <dbReference type="NCBI Taxonomy" id="1260050"/>
    <lineage>
        <taxon>Eukaryota</taxon>
        <taxon>Fungi</taxon>
        <taxon>Dikarya</taxon>
        <taxon>Ascomycota</taxon>
        <taxon>Pezizomycotina</taxon>
        <taxon>Sordariomycetes</taxon>
        <taxon>Sordariomycetidae</taxon>
        <taxon>Ophiostomatales</taxon>
        <taxon>Ophiostomataceae</taxon>
        <taxon>Sporothrix</taxon>
    </lineage>
</organism>
<name>A0ABP0AXM0_9PEZI</name>
<dbReference type="EMBL" id="CAWUHB010000004">
    <property type="protein sequence ID" value="CAK7211989.1"/>
    <property type="molecule type" value="Genomic_DNA"/>
</dbReference>
<comment type="caution">
    <text evidence="1">The sequence shown here is derived from an EMBL/GenBank/DDBJ whole genome shotgun (WGS) entry which is preliminary data.</text>
</comment>
<reference evidence="1 2" key="1">
    <citation type="submission" date="2024-01" db="EMBL/GenBank/DDBJ databases">
        <authorList>
            <person name="Allen C."/>
            <person name="Tagirdzhanova G."/>
        </authorList>
    </citation>
    <scope>NUCLEOTIDE SEQUENCE [LARGE SCALE GENOMIC DNA]</scope>
</reference>
<evidence type="ECO:0000313" key="1">
    <source>
        <dbReference type="EMBL" id="CAK7211989.1"/>
    </source>
</evidence>
<accession>A0ABP0AXM0</accession>
<proteinExistence type="predicted"/>
<evidence type="ECO:0000313" key="2">
    <source>
        <dbReference type="Proteomes" id="UP001642405"/>
    </source>
</evidence>